<feature type="transmembrane region" description="Helical" evidence="7">
    <location>
        <begin position="376"/>
        <end position="397"/>
    </location>
</feature>
<accession>A0A3A6PTT0</accession>
<keyword evidence="5 7" id="KW-0472">Membrane</keyword>
<dbReference type="PANTHER" id="PTHR30572:SF4">
    <property type="entry name" value="ABC TRANSPORTER PERMEASE YTRF"/>
    <property type="match status" value="1"/>
</dbReference>
<dbReference type="PANTHER" id="PTHR30572">
    <property type="entry name" value="MEMBRANE COMPONENT OF TRANSPORTER-RELATED"/>
    <property type="match status" value="1"/>
</dbReference>
<evidence type="ECO:0000256" key="5">
    <source>
        <dbReference type="ARBA" id="ARBA00023136"/>
    </source>
</evidence>
<comment type="caution">
    <text evidence="10">The sequence shown here is derived from an EMBL/GenBank/DDBJ whole genome shotgun (WGS) entry which is preliminary data.</text>
</comment>
<feature type="transmembrane region" description="Helical" evidence="7">
    <location>
        <begin position="288"/>
        <end position="312"/>
    </location>
</feature>
<evidence type="ECO:0000313" key="10">
    <source>
        <dbReference type="EMBL" id="RJX43965.1"/>
    </source>
</evidence>
<reference evidence="10 11" key="1">
    <citation type="submission" date="2018-06" db="EMBL/GenBank/DDBJ databases">
        <title>Halonotius sp. F13-13 a new haloarchaeeon isolated from a solar saltern from Isla Cristina, Huelva, Spain.</title>
        <authorList>
            <person name="Duran-Viseras A."/>
            <person name="Sanchez-Porro C."/>
            <person name="Ventosa A."/>
        </authorList>
    </citation>
    <scope>NUCLEOTIDE SEQUENCE [LARGE SCALE GENOMIC DNA]</scope>
    <source>
        <strain evidence="10 11">F13-13</strain>
    </source>
</reference>
<evidence type="ECO:0000256" key="2">
    <source>
        <dbReference type="ARBA" id="ARBA00022475"/>
    </source>
</evidence>
<comment type="similarity">
    <text evidence="6">Belongs to the ABC-4 integral membrane protein family.</text>
</comment>
<sequence length="411" mass="43260">MDGREGLRIAVRSVRAHKLRSALTVVGIVIGIASVITFATFGASVQAEIIGDIGDSNAGNIYVFGTPSDDEGFDRVLQPVFTEADLAAISEIDGVTAVLPRGSIQVSSIRAGNQTLARSQVTATTPESITTGSIVAGRSFTSGEREVVVNERLATGFSKNLTAGSTLTLRYPDGEERPVTVTGVVNGTRGELPVSNFARQPRLFAPVDPFYEAVVESPSAGVRQRAYPQVTVVTDPRQTAETRKAIEDYLADDADARQLSASDTELVARSGSDFIDEISDVIERITRFVTGIGVISLVVGAIGIANVMLVSVTERTREIGIMKAVGARNRDIMSIFVIEAALLGTLGSLLGVPLGLLVGRGAAAYADVTFALAPDWIALAVGVGVVVGIVAGLYPAWRAARIDPIDALRHE</sequence>
<organism evidence="10 11">
    <name type="scientific">Halonotius aquaticus</name>
    <dbReference type="NCBI Taxonomy" id="2216978"/>
    <lineage>
        <taxon>Archaea</taxon>
        <taxon>Methanobacteriati</taxon>
        <taxon>Methanobacteriota</taxon>
        <taxon>Stenosarchaea group</taxon>
        <taxon>Halobacteria</taxon>
        <taxon>Halobacteriales</taxon>
        <taxon>Haloferacaceae</taxon>
        <taxon>Halonotius</taxon>
    </lineage>
</organism>
<evidence type="ECO:0000259" key="9">
    <source>
        <dbReference type="Pfam" id="PF12704"/>
    </source>
</evidence>
<dbReference type="GO" id="GO:0005886">
    <property type="term" value="C:plasma membrane"/>
    <property type="evidence" value="ECO:0007669"/>
    <property type="project" value="UniProtKB-SubCell"/>
</dbReference>
<dbReference type="RefSeq" id="WP_120101967.1">
    <property type="nucleotide sequence ID" value="NZ_QKNY01000006.1"/>
</dbReference>
<keyword evidence="2" id="KW-1003">Cell membrane</keyword>
<dbReference type="AlphaFoldDB" id="A0A3A6PTT0"/>
<dbReference type="GO" id="GO:0022857">
    <property type="term" value="F:transmembrane transporter activity"/>
    <property type="evidence" value="ECO:0007669"/>
    <property type="project" value="TreeGrafter"/>
</dbReference>
<name>A0A3A6PTT0_9EURY</name>
<evidence type="ECO:0000313" key="11">
    <source>
        <dbReference type="Proteomes" id="UP000276588"/>
    </source>
</evidence>
<protein>
    <submittedName>
        <fullName evidence="10">ABC transporter permease</fullName>
    </submittedName>
</protein>
<dbReference type="InterPro" id="IPR050250">
    <property type="entry name" value="Macrolide_Exporter_MacB"/>
</dbReference>
<dbReference type="OrthoDB" id="11469at2157"/>
<dbReference type="Pfam" id="PF02687">
    <property type="entry name" value="FtsX"/>
    <property type="match status" value="1"/>
</dbReference>
<proteinExistence type="inferred from homology"/>
<feature type="transmembrane region" description="Helical" evidence="7">
    <location>
        <begin position="332"/>
        <end position="356"/>
    </location>
</feature>
<keyword evidence="3 7" id="KW-0812">Transmembrane</keyword>
<keyword evidence="11" id="KW-1185">Reference proteome</keyword>
<evidence type="ECO:0000256" key="6">
    <source>
        <dbReference type="ARBA" id="ARBA00038076"/>
    </source>
</evidence>
<feature type="domain" description="MacB-like periplasmic core" evidence="9">
    <location>
        <begin position="21"/>
        <end position="248"/>
    </location>
</feature>
<dbReference type="InterPro" id="IPR003838">
    <property type="entry name" value="ABC3_permease_C"/>
</dbReference>
<dbReference type="InterPro" id="IPR025857">
    <property type="entry name" value="MacB_PCD"/>
</dbReference>
<feature type="transmembrane region" description="Helical" evidence="7">
    <location>
        <begin position="21"/>
        <end position="43"/>
    </location>
</feature>
<evidence type="ECO:0000259" key="8">
    <source>
        <dbReference type="Pfam" id="PF02687"/>
    </source>
</evidence>
<evidence type="ECO:0000256" key="7">
    <source>
        <dbReference type="SAM" id="Phobius"/>
    </source>
</evidence>
<dbReference type="Pfam" id="PF12704">
    <property type="entry name" value="MacB_PCD"/>
    <property type="match status" value="1"/>
</dbReference>
<feature type="domain" description="ABC3 transporter permease C-terminal" evidence="8">
    <location>
        <begin position="292"/>
        <end position="404"/>
    </location>
</feature>
<evidence type="ECO:0000256" key="3">
    <source>
        <dbReference type="ARBA" id="ARBA00022692"/>
    </source>
</evidence>
<dbReference type="Proteomes" id="UP000276588">
    <property type="component" value="Unassembled WGS sequence"/>
</dbReference>
<keyword evidence="4 7" id="KW-1133">Transmembrane helix</keyword>
<dbReference type="EMBL" id="QKNY01000006">
    <property type="protein sequence ID" value="RJX43965.1"/>
    <property type="molecule type" value="Genomic_DNA"/>
</dbReference>
<evidence type="ECO:0000256" key="1">
    <source>
        <dbReference type="ARBA" id="ARBA00004651"/>
    </source>
</evidence>
<evidence type="ECO:0000256" key="4">
    <source>
        <dbReference type="ARBA" id="ARBA00022989"/>
    </source>
</evidence>
<comment type="subcellular location">
    <subcellularLocation>
        <location evidence="1">Cell membrane</location>
        <topology evidence="1">Multi-pass membrane protein</topology>
    </subcellularLocation>
</comment>
<gene>
    <name evidence="10" type="ORF">DM826_04620</name>
</gene>